<dbReference type="EMBL" id="UINC01031776">
    <property type="protein sequence ID" value="SVB18349.1"/>
    <property type="molecule type" value="Genomic_DNA"/>
</dbReference>
<dbReference type="Gene3D" id="3.30.1360.120">
    <property type="entry name" value="Probable tRNA modification gtpase trme, domain 1"/>
    <property type="match status" value="1"/>
</dbReference>
<organism evidence="2">
    <name type="scientific">marine metagenome</name>
    <dbReference type="NCBI Taxonomy" id="408172"/>
    <lineage>
        <taxon>unclassified sequences</taxon>
        <taxon>metagenomes</taxon>
        <taxon>ecological metagenomes</taxon>
    </lineage>
</organism>
<dbReference type="InterPro" id="IPR027266">
    <property type="entry name" value="TrmE/GcvT-like"/>
</dbReference>
<feature type="domain" description="Aminomethyltransferase C-terminal" evidence="1">
    <location>
        <begin position="105"/>
        <end position="176"/>
    </location>
</feature>
<dbReference type="Pfam" id="PF08669">
    <property type="entry name" value="GCV_T_C"/>
    <property type="match status" value="1"/>
</dbReference>
<feature type="non-terminal residue" evidence="2">
    <location>
        <position position="1"/>
    </location>
</feature>
<dbReference type="InterPro" id="IPR013977">
    <property type="entry name" value="GcvT_C"/>
</dbReference>
<gene>
    <name evidence="2" type="ORF">METZ01_LOCUS171203</name>
</gene>
<name>A0A382BXM0_9ZZZZ</name>
<reference evidence="2" key="1">
    <citation type="submission" date="2018-05" db="EMBL/GenBank/DDBJ databases">
        <authorList>
            <person name="Lanie J.A."/>
            <person name="Ng W.-L."/>
            <person name="Kazmierczak K.M."/>
            <person name="Andrzejewski T.M."/>
            <person name="Davidsen T.M."/>
            <person name="Wayne K.J."/>
            <person name="Tettelin H."/>
            <person name="Glass J.I."/>
            <person name="Rusch D."/>
            <person name="Podicherti R."/>
            <person name="Tsui H.-C.T."/>
            <person name="Winkler M.E."/>
        </authorList>
    </citation>
    <scope>NUCLEOTIDE SEQUENCE</scope>
</reference>
<protein>
    <recommendedName>
        <fullName evidence="1">Aminomethyltransferase C-terminal domain-containing protein</fullName>
    </recommendedName>
</protein>
<dbReference type="InterPro" id="IPR029043">
    <property type="entry name" value="GcvT/YgfZ_C"/>
</dbReference>
<evidence type="ECO:0000313" key="2">
    <source>
        <dbReference type="EMBL" id="SVB18349.1"/>
    </source>
</evidence>
<dbReference type="SUPFAM" id="SSF101790">
    <property type="entry name" value="Aminomethyltransferase beta-barrel domain"/>
    <property type="match status" value="1"/>
</dbReference>
<accession>A0A382BXM0</accession>
<dbReference type="PANTHER" id="PTHR43757">
    <property type="entry name" value="AMINOMETHYLTRANSFERASE"/>
    <property type="match status" value="1"/>
</dbReference>
<dbReference type="PANTHER" id="PTHR43757:SF2">
    <property type="entry name" value="AMINOMETHYLTRANSFERASE, MITOCHONDRIAL"/>
    <property type="match status" value="1"/>
</dbReference>
<evidence type="ECO:0000259" key="1">
    <source>
        <dbReference type="Pfam" id="PF08669"/>
    </source>
</evidence>
<sequence length="181" mass="20017">QYALDILRIEAGLLITGCDYTNAGPDPSGSHCKASRHPDRLASPFEVNMGALVDLLKDDFIGKSTLVKEKKNGIKVQMRGVEIDWHSVVDLYVGQGIAPQISPKADWEGSDIFIDNEYVGWISSTVWSTTLKKLIAFAHIKAKNADIGNNVEINWRIKGGQDGKVRGEITKLPFVDHKRES</sequence>
<dbReference type="InterPro" id="IPR028896">
    <property type="entry name" value="GcvT/YgfZ/DmdA"/>
</dbReference>
<proteinExistence type="predicted"/>
<dbReference type="AlphaFoldDB" id="A0A382BXM0"/>
<dbReference type="SUPFAM" id="SSF103025">
    <property type="entry name" value="Folate-binding domain"/>
    <property type="match status" value="1"/>
</dbReference>